<dbReference type="EMBL" id="JACTNG010000001">
    <property type="protein sequence ID" value="MBO1077710.1"/>
    <property type="molecule type" value="Genomic_DNA"/>
</dbReference>
<sequence length="373" mass="39220">MSGPLAGVMVLDLTRVLSGPYCTMMLADLGARVIKVEPPGGDDSRHFPPRTGGDSAYFMAFNRGKESIALDLTAPADRAIFERLLTTADVMVENFRPGVLDKLGYGPAVLAERWPTLILASLSGFGQTGPDRGRMAYDLLIQAMGGVMSLTGEEGGGPARVGTSLVDIGSGMFLWPGILAALVERRGGAPARRVEVAMLDSQVAMLEHAMMRAQAGDPPQRLGARFPTASPVDAYRTADGALVLACPMPRHFAAAAAVLGHPEWVDDPRFVDNAARLANQAALKAAIEAVMRERTTAHWDAAFAAAGVPCGPVRNMADLLADPQLTAREMLLPMAGFRVAGNPMKLSGLAAPDAASAPTLDQHRAALLAEFGA</sequence>
<protein>
    <submittedName>
        <fullName evidence="2">CoA transferase</fullName>
    </submittedName>
</protein>
<evidence type="ECO:0000256" key="1">
    <source>
        <dbReference type="ARBA" id="ARBA00022679"/>
    </source>
</evidence>
<dbReference type="InterPro" id="IPR050483">
    <property type="entry name" value="CoA-transferase_III_domain"/>
</dbReference>
<gene>
    <name evidence="2" type="ORF">IAI61_01610</name>
</gene>
<dbReference type="InterPro" id="IPR044855">
    <property type="entry name" value="CoA-Trfase_III_dom3_sf"/>
</dbReference>
<dbReference type="Gene3D" id="3.30.1540.10">
    <property type="entry name" value="formyl-coa transferase, domain 3"/>
    <property type="match status" value="1"/>
</dbReference>
<name>A0ABS3KJR7_9PROT</name>
<dbReference type="GO" id="GO:0016740">
    <property type="term" value="F:transferase activity"/>
    <property type="evidence" value="ECO:0007669"/>
    <property type="project" value="UniProtKB-KW"/>
</dbReference>
<dbReference type="PANTHER" id="PTHR48207:SF3">
    <property type="entry name" value="SUCCINATE--HYDROXYMETHYLGLUTARATE COA-TRANSFERASE"/>
    <property type="match status" value="1"/>
</dbReference>
<dbReference type="Pfam" id="PF02515">
    <property type="entry name" value="CoA_transf_3"/>
    <property type="match status" value="1"/>
</dbReference>
<evidence type="ECO:0000313" key="2">
    <source>
        <dbReference type="EMBL" id="MBO1077710.1"/>
    </source>
</evidence>
<proteinExistence type="predicted"/>
<comment type="caution">
    <text evidence="2">The sequence shown here is derived from an EMBL/GenBank/DDBJ whole genome shotgun (WGS) entry which is preliminary data.</text>
</comment>
<organism evidence="2 3">
    <name type="scientific">Roseomonas haemaphysalidis</name>
    <dbReference type="NCBI Taxonomy" id="2768162"/>
    <lineage>
        <taxon>Bacteria</taxon>
        <taxon>Pseudomonadati</taxon>
        <taxon>Pseudomonadota</taxon>
        <taxon>Alphaproteobacteria</taxon>
        <taxon>Acetobacterales</taxon>
        <taxon>Roseomonadaceae</taxon>
        <taxon>Roseomonas</taxon>
    </lineage>
</organism>
<dbReference type="RefSeq" id="WP_207415117.1">
    <property type="nucleotide sequence ID" value="NZ_CP061177.1"/>
</dbReference>
<dbReference type="Gene3D" id="3.40.50.10540">
    <property type="entry name" value="Crotonobetainyl-coa:carnitine coa-transferase, domain 1"/>
    <property type="match status" value="1"/>
</dbReference>
<dbReference type="SUPFAM" id="SSF89796">
    <property type="entry name" value="CoA-transferase family III (CaiB/BaiF)"/>
    <property type="match status" value="1"/>
</dbReference>
<reference evidence="2 3" key="1">
    <citation type="submission" date="2020-09" db="EMBL/GenBank/DDBJ databases">
        <title>Roseomonas.</title>
        <authorList>
            <person name="Zhu W."/>
        </authorList>
    </citation>
    <scope>NUCLEOTIDE SEQUENCE [LARGE SCALE GENOMIC DNA]</scope>
    <source>
        <strain evidence="2 3">573</strain>
    </source>
</reference>
<dbReference type="InterPro" id="IPR003673">
    <property type="entry name" value="CoA-Trfase_fam_III"/>
</dbReference>
<dbReference type="InterPro" id="IPR023606">
    <property type="entry name" value="CoA-Trfase_III_dom_1_sf"/>
</dbReference>
<evidence type="ECO:0000313" key="3">
    <source>
        <dbReference type="Proteomes" id="UP001518989"/>
    </source>
</evidence>
<keyword evidence="3" id="KW-1185">Reference proteome</keyword>
<keyword evidence="1 2" id="KW-0808">Transferase</keyword>
<dbReference type="Proteomes" id="UP001518989">
    <property type="component" value="Unassembled WGS sequence"/>
</dbReference>
<dbReference type="PANTHER" id="PTHR48207">
    <property type="entry name" value="SUCCINATE--HYDROXYMETHYLGLUTARATE COA-TRANSFERASE"/>
    <property type="match status" value="1"/>
</dbReference>
<accession>A0ABS3KJR7</accession>